<keyword evidence="14" id="KW-1185">Reference proteome</keyword>
<dbReference type="Gene3D" id="1.10.510.10">
    <property type="entry name" value="Transferase(Phosphotransferase) domain 1"/>
    <property type="match status" value="1"/>
</dbReference>
<evidence type="ECO:0000259" key="11">
    <source>
        <dbReference type="PROSITE" id="PS50011"/>
    </source>
</evidence>
<feature type="transmembrane region" description="Helical" evidence="10">
    <location>
        <begin position="421"/>
        <end position="441"/>
    </location>
</feature>
<dbReference type="CDD" id="cd14014">
    <property type="entry name" value="STKc_PknB_like"/>
    <property type="match status" value="1"/>
</dbReference>
<feature type="compositionally biased region" description="Basic and acidic residues" evidence="9">
    <location>
        <begin position="353"/>
        <end position="366"/>
    </location>
</feature>
<evidence type="ECO:0000259" key="12">
    <source>
        <dbReference type="PROSITE" id="PS51178"/>
    </source>
</evidence>
<dbReference type="SMART" id="SM00220">
    <property type="entry name" value="S_TKc"/>
    <property type="match status" value="1"/>
</dbReference>
<dbReference type="GO" id="GO:0005524">
    <property type="term" value="F:ATP binding"/>
    <property type="evidence" value="ECO:0007669"/>
    <property type="project" value="UniProtKB-KW"/>
</dbReference>
<dbReference type="CDD" id="cd06577">
    <property type="entry name" value="PASTA_pknB"/>
    <property type="match status" value="5"/>
</dbReference>
<feature type="region of interest" description="Disordered" evidence="9">
    <location>
        <begin position="666"/>
        <end position="696"/>
    </location>
</feature>
<dbReference type="RefSeq" id="WP_186277143.1">
    <property type="nucleotide sequence ID" value="NZ_CP046883.1"/>
</dbReference>
<dbReference type="FunFam" id="3.30.200.20:FF:000035">
    <property type="entry name" value="Serine/threonine protein kinase Stk1"/>
    <property type="match status" value="1"/>
</dbReference>
<gene>
    <name evidence="13" type="primary">pknB</name>
    <name evidence="13" type="ORF">GP473_03355</name>
</gene>
<organism evidence="13 14">
    <name type="scientific">Corynebacterium anserum</name>
    <dbReference type="NCBI Taxonomy" id="2684406"/>
    <lineage>
        <taxon>Bacteria</taxon>
        <taxon>Bacillati</taxon>
        <taxon>Actinomycetota</taxon>
        <taxon>Actinomycetes</taxon>
        <taxon>Mycobacteriales</taxon>
        <taxon>Corynebacteriaceae</taxon>
        <taxon>Corynebacterium</taxon>
    </lineage>
</organism>
<name>A0A7G7YMX1_9CORY</name>
<evidence type="ECO:0000256" key="7">
    <source>
        <dbReference type="ARBA" id="ARBA00047899"/>
    </source>
</evidence>
<evidence type="ECO:0000256" key="2">
    <source>
        <dbReference type="ARBA" id="ARBA00022527"/>
    </source>
</evidence>
<evidence type="ECO:0000256" key="1">
    <source>
        <dbReference type="ARBA" id="ARBA00012513"/>
    </source>
</evidence>
<keyword evidence="10" id="KW-0812">Transmembrane</keyword>
<dbReference type="GO" id="GO:0045717">
    <property type="term" value="P:negative regulation of fatty acid biosynthetic process"/>
    <property type="evidence" value="ECO:0007669"/>
    <property type="project" value="UniProtKB-ARBA"/>
</dbReference>
<dbReference type="EC" id="2.7.11.1" evidence="1"/>
<dbReference type="SUPFAM" id="SSF56112">
    <property type="entry name" value="Protein kinase-like (PK-like)"/>
    <property type="match status" value="1"/>
</dbReference>
<keyword evidence="2" id="KW-0723">Serine/threonine-protein kinase</keyword>
<accession>A0A7G7YMX1</accession>
<evidence type="ECO:0000256" key="3">
    <source>
        <dbReference type="ARBA" id="ARBA00022679"/>
    </source>
</evidence>
<dbReference type="KEGG" id="cans:GP473_03355"/>
<evidence type="ECO:0000256" key="8">
    <source>
        <dbReference type="ARBA" id="ARBA00048679"/>
    </source>
</evidence>
<dbReference type="PROSITE" id="PS51178">
    <property type="entry name" value="PASTA"/>
    <property type="match status" value="3"/>
</dbReference>
<keyword evidence="5 13" id="KW-0418">Kinase</keyword>
<dbReference type="InterPro" id="IPR011009">
    <property type="entry name" value="Kinase-like_dom_sf"/>
</dbReference>
<dbReference type="Gene3D" id="3.30.200.20">
    <property type="entry name" value="Phosphorylase Kinase, domain 1"/>
    <property type="match status" value="1"/>
</dbReference>
<evidence type="ECO:0000313" key="14">
    <source>
        <dbReference type="Proteomes" id="UP000515275"/>
    </source>
</evidence>
<dbReference type="InterPro" id="IPR005543">
    <property type="entry name" value="PASTA_dom"/>
</dbReference>
<dbReference type="Pfam" id="PF03793">
    <property type="entry name" value="PASTA"/>
    <property type="match status" value="4"/>
</dbReference>
<dbReference type="PROSITE" id="PS00108">
    <property type="entry name" value="PROTEIN_KINASE_ST"/>
    <property type="match status" value="1"/>
</dbReference>
<dbReference type="AlphaFoldDB" id="A0A7G7YMX1"/>
<dbReference type="SMART" id="SM00740">
    <property type="entry name" value="PASTA"/>
    <property type="match status" value="5"/>
</dbReference>
<dbReference type="NCBIfam" id="NF033483">
    <property type="entry name" value="PknB_PASTA_kin"/>
    <property type="match status" value="1"/>
</dbReference>
<keyword evidence="10" id="KW-1133">Transmembrane helix</keyword>
<dbReference type="PANTHER" id="PTHR43289">
    <property type="entry name" value="MITOGEN-ACTIVATED PROTEIN KINASE KINASE KINASE 20-RELATED"/>
    <property type="match status" value="1"/>
</dbReference>
<dbReference type="InterPro" id="IPR000719">
    <property type="entry name" value="Prot_kinase_dom"/>
</dbReference>
<dbReference type="GO" id="GO:0004674">
    <property type="term" value="F:protein serine/threonine kinase activity"/>
    <property type="evidence" value="ECO:0007669"/>
    <property type="project" value="UniProtKB-KW"/>
</dbReference>
<feature type="domain" description="PASTA" evidence="12">
    <location>
        <begin position="443"/>
        <end position="509"/>
    </location>
</feature>
<evidence type="ECO:0000256" key="9">
    <source>
        <dbReference type="SAM" id="MobiDB-lite"/>
    </source>
</evidence>
<evidence type="ECO:0000256" key="6">
    <source>
        <dbReference type="ARBA" id="ARBA00022840"/>
    </source>
</evidence>
<comment type="catalytic activity">
    <reaction evidence="8">
        <text>L-seryl-[protein] + ATP = O-phospho-L-seryl-[protein] + ADP + H(+)</text>
        <dbReference type="Rhea" id="RHEA:17989"/>
        <dbReference type="Rhea" id="RHEA-COMP:9863"/>
        <dbReference type="Rhea" id="RHEA-COMP:11604"/>
        <dbReference type="ChEBI" id="CHEBI:15378"/>
        <dbReference type="ChEBI" id="CHEBI:29999"/>
        <dbReference type="ChEBI" id="CHEBI:30616"/>
        <dbReference type="ChEBI" id="CHEBI:83421"/>
        <dbReference type="ChEBI" id="CHEBI:456216"/>
        <dbReference type="EC" id="2.7.11.1"/>
    </reaction>
</comment>
<dbReference type="Proteomes" id="UP000515275">
    <property type="component" value="Chromosome"/>
</dbReference>
<sequence length="769" mass="82583">MSSLHPGDLVDNRYRIGARIARGGMSTVYTAVDTRLDREVAVKVMDPSLAKERTFRTRFEREARAVAKLNHPALVNVFDQGVDGELVFLVMELVVGGSLRELLKERGPMPPHAALAVMKPVLTALSVAHATGMVHRDIKPDNVLISDTHQVKLADFGLVRAISTGVNSTAATSADGTVIGTVGYLSPEQVQGKSLDQRSDVYSAGVLLFELLTGHTPFHEDTPIATAMARLHRNVPLASGEINGVPEVIDELITVATSREPDQRYADGAAFLEAVDEAARQLSLPSFRVPSPENSAVRRALAGADFGERLSWDDESMSTRAVNLESQQVTKDSPFFDRPEMTAHTQLQPEQALRPHHDRPQQDAHSPDAAYPMNPAWNVPPGQQPYPSASMHHSPAGSVVASNGLHQQTPTISNRSTGRTVVWVLIILILVALIATGSWWLTSGRYGEVPNVLGMDQATAQDTVESAGFTSTLEQRYSDDDARDAVIGTDPSFGVRTPRGSQVSVLVSLGKPTVPQPGTDDNFSSYTSRLSERTLTGVLGDEVFSEDVAKGDVATTTPPVGREVPTHSTVKVHLSKGPRPVTIPDVEGQSESRAKRTLASANLNVNSIIKEFSDRVEEGYAIGTQPGEGKEVAGGSDVTLVMSNAIKVPDVTGMNEDDARKTLREAGLSPITSDPVSDRNVDNGEVAEQSPASGELINPADNTEVEIRLSNAVRIPLVLGSKADSAKTRLEQRGLSVEIDGPADGLVYSQSPSSRTWATEGDTVRLRSF</sequence>
<feature type="domain" description="PASTA" evidence="12">
    <location>
        <begin position="577"/>
        <end position="643"/>
    </location>
</feature>
<comment type="catalytic activity">
    <reaction evidence="7">
        <text>L-threonyl-[protein] + ATP = O-phospho-L-threonyl-[protein] + ADP + H(+)</text>
        <dbReference type="Rhea" id="RHEA:46608"/>
        <dbReference type="Rhea" id="RHEA-COMP:11060"/>
        <dbReference type="Rhea" id="RHEA-COMP:11605"/>
        <dbReference type="ChEBI" id="CHEBI:15378"/>
        <dbReference type="ChEBI" id="CHEBI:30013"/>
        <dbReference type="ChEBI" id="CHEBI:30616"/>
        <dbReference type="ChEBI" id="CHEBI:61977"/>
        <dbReference type="ChEBI" id="CHEBI:456216"/>
        <dbReference type="EC" id="2.7.11.1"/>
    </reaction>
</comment>
<feature type="region of interest" description="Disordered" evidence="9">
    <location>
        <begin position="346"/>
        <end position="402"/>
    </location>
</feature>
<dbReference type="SUPFAM" id="SSF54184">
    <property type="entry name" value="Penicillin-binding protein 2x (pbp-2x), c-terminal domain"/>
    <property type="match status" value="1"/>
</dbReference>
<proteinExistence type="predicted"/>
<dbReference type="EMBL" id="CP046883">
    <property type="protein sequence ID" value="QNH95841.1"/>
    <property type="molecule type" value="Genomic_DNA"/>
</dbReference>
<dbReference type="PANTHER" id="PTHR43289:SF34">
    <property type="entry name" value="SERINE_THREONINE-PROTEIN KINASE YBDM-RELATED"/>
    <property type="match status" value="1"/>
</dbReference>
<keyword evidence="10" id="KW-0472">Membrane</keyword>
<keyword evidence="3" id="KW-0808">Transferase</keyword>
<evidence type="ECO:0000256" key="4">
    <source>
        <dbReference type="ARBA" id="ARBA00022741"/>
    </source>
</evidence>
<evidence type="ECO:0000256" key="10">
    <source>
        <dbReference type="SAM" id="Phobius"/>
    </source>
</evidence>
<keyword evidence="6" id="KW-0067">ATP-binding</keyword>
<reference evidence="13 14" key="1">
    <citation type="submission" date="2019-12" db="EMBL/GenBank/DDBJ databases">
        <title>Corynebacterium sp. nov., isolated from feces of the Anser Albifrons in China.</title>
        <authorList>
            <person name="Liu Q."/>
        </authorList>
    </citation>
    <scope>NUCLEOTIDE SEQUENCE [LARGE SCALE GENOMIC DNA]</scope>
    <source>
        <strain evidence="13 14">23H37-10</strain>
    </source>
</reference>
<feature type="domain" description="Protein kinase" evidence="11">
    <location>
        <begin position="14"/>
        <end position="287"/>
    </location>
</feature>
<dbReference type="InterPro" id="IPR008271">
    <property type="entry name" value="Ser/Thr_kinase_AS"/>
</dbReference>
<feature type="domain" description="PASTA" evidence="12">
    <location>
        <begin position="644"/>
        <end position="711"/>
    </location>
</feature>
<dbReference type="PROSITE" id="PS50011">
    <property type="entry name" value="PROTEIN_KINASE_DOM"/>
    <property type="match status" value="1"/>
</dbReference>
<evidence type="ECO:0000313" key="13">
    <source>
        <dbReference type="EMBL" id="QNH95841.1"/>
    </source>
</evidence>
<protein>
    <recommendedName>
        <fullName evidence="1">non-specific serine/threonine protein kinase</fullName>
        <ecNumber evidence="1">2.7.11.1</ecNumber>
    </recommendedName>
</protein>
<dbReference type="FunFam" id="1.10.510.10:FF:000021">
    <property type="entry name" value="Serine/threonine protein kinase"/>
    <property type="match status" value="1"/>
</dbReference>
<dbReference type="Gene3D" id="3.30.10.20">
    <property type="match status" value="5"/>
</dbReference>
<evidence type="ECO:0000256" key="5">
    <source>
        <dbReference type="ARBA" id="ARBA00022777"/>
    </source>
</evidence>
<dbReference type="Pfam" id="PF00069">
    <property type="entry name" value="Pkinase"/>
    <property type="match status" value="1"/>
</dbReference>
<keyword evidence="4" id="KW-0547">Nucleotide-binding</keyword>